<sequence>MKPAEEYILNQPEPFKSMLLHLQILIEGAFPTVDLRCKWRIPVYYLDDKPFCYLNASHKKGFVDVAFWVSAHLTKYTEFLVTENRKVVKSLRYFSVDEINEKILLTVLEEAHQLKDKGFYKRK</sequence>
<comment type="caution">
    <text evidence="2">The sequence shown here is derived from an EMBL/GenBank/DDBJ whole genome shotgun (WGS) entry which is preliminary data.</text>
</comment>
<organism evidence="2 3">
    <name type="scientific">Polaribacter vadi</name>
    <dbReference type="NCBI Taxonomy" id="1774273"/>
    <lineage>
        <taxon>Bacteria</taxon>
        <taxon>Pseudomonadati</taxon>
        <taxon>Bacteroidota</taxon>
        <taxon>Flavobacteriia</taxon>
        <taxon>Flavobacteriales</taxon>
        <taxon>Flavobacteriaceae</taxon>
    </lineage>
</organism>
<keyword evidence="3" id="KW-1185">Reference proteome</keyword>
<gene>
    <name evidence="2" type="ORF">LPB3_14060</name>
</gene>
<proteinExistence type="predicted"/>
<evidence type="ECO:0000313" key="2">
    <source>
        <dbReference type="EMBL" id="OBY61913.1"/>
    </source>
</evidence>
<dbReference type="RefSeq" id="WP_065320269.1">
    <property type="nucleotide sequence ID" value="NZ_CP017477.1"/>
</dbReference>
<name>A0A1B8TQJ9_9FLAO</name>
<dbReference type="Gene3D" id="3.90.1150.200">
    <property type="match status" value="1"/>
</dbReference>
<dbReference type="SUPFAM" id="SSF159888">
    <property type="entry name" value="YdhG-like"/>
    <property type="match status" value="1"/>
</dbReference>
<dbReference type="Pfam" id="PF08818">
    <property type="entry name" value="DUF1801"/>
    <property type="match status" value="1"/>
</dbReference>
<evidence type="ECO:0000313" key="3">
    <source>
        <dbReference type="Proteomes" id="UP000092584"/>
    </source>
</evidence>
<reference evidence="3" key="1">
    <citation type="submission" date="2016-02" db="EMBL/GenBank/DDBJ databases">
        <authorList>
            <person name="Shin S.-K."/>
            <person name="Yi H."/>
            <person name="Kim E."/>
        </authorList>
    </citation>
    <scope>NUCLEOTIDE SEQUENCE [LARGE SCALE GENOMIC DNA]</scope>
    <source>
        <strain evidence="3">LPB0003</strain>
    </source>
</reference>
<dbReference type="OrthoDB" id="670608at2"/>
<dbReference type="Proteomes" id="UP000092584">
    <property type="component" value="Unassembled WGS sequence"/>
</dbReference>
<dbReference type="InterPro" id="IPR014922">
    <property type="entry name" value="YdhG-like"/>
</dbReference>
<accession>A0A1B8TQJ9</accession>
<feature type="domain" description="YdhG-like" evidence="1">
    <location>
        <begin position="16"/>
        <end position="111"/>
    </location>
</feature>
<evidence type="ECO:0000259" key="1">
    <source>
        <dbReference type="Pfam" id="PF08818"/>
    </source>
</evidence>
<protein>
    <submittedName>
        <fullName evidence="2">2-dehydro-3-deoxyphosphooctonate aldolase</fullName>
    </submittedName>
</protein>
<dbReference type="AlphaFoldDB" id="A0A1B8TQJ9"/>
<dbReference type="EMBL" id="LSFM01000025">
    <property type="protein sequence ID" value="OBY61913.1"/>
    <property type="molecule type" value="Genomic_DNA"/>
</dbReference>
<dbReference type="KEGG" id="pob:LPB03_15245"/>
<dbReference type="STRING" id="1774273.LPB03_15245"/>